<reference evidence="1 2" key="1">
    <citation type="submission" date="2024-08" db="EMBL/GenBank/DDBJ databases">
        <title>Whole-genome sequencing of halo(alkali)philic microorganisms from hypersaline lakes.</title>
        <authorList>
            <person name="Sorokin D.Y."/>
            <person name="Merkel A.Y."/>
            <person name="Messina E."/>
            <person name="Yakimov M."/>
        </authorList>
    </citation>
    <scope>NUCLEOTIDE SEQUENCE [LARGE SCALE GENOMIC DNA]</scope>
    <source>
        <strain evidence="1 2">AB-hyl4</strain>
    </source>
</reference>
<proteinExistence type="predicted"/>
<comment type="caution">
    <text evidence="1">The sequence shown here is derived from an EMBL/GenBank/DDBJ whole genome shotgun (WGS) entry which is preliminary data.</text>
</comment>
<protein>
    <submittedName>
        <fullName evidence="1">Uncharacterized protein</fullName>
    </submittedName>
</protein>
<accession>A0ABV4UBG3</accession>
<keyword evidence="2" id="KW-1185">Reference proteome</keyword>
<dbReference type="EMBL" id="JBGUBD010000014">
    <property type="protein sequence ID" value="MFA9480039.1"/>
    <property type="molecule type" value="Genomic_DNA"/>
</dbReference>
<dbReference type="RefSeq" id="WP_425346963.1">
    <property type="nucleotide sequence ID" value="NZ_JBGUBD010000014.1"/>
</dbReference>
<organism evidence="1 2">
    <name type="scientific">Natronomicrosphaera hydrolytica</name>
    <dbReference type="NCBI Taxonomy" id="3242702"/>
    <lineage>
        <taxon>Bacteria</taxon>
        <taxon>Pseudomonadati</taxon>
        <taxon>Planctomycetota</taxon>
        <taxon>Phycisphaerae</taxon>
        <taxon>Phycisphaerales</taxon>
        <taxon>Phycisphaeraceae</taxon>
        <taxon>Natronomicrosphaera</taxon>
    </lineage>
</organism>
<dbReference type="Proteomes" id="UP001575105">
    <property type="component" value="Unassembled WGS sequence"/>
</dbReference>
<evidence type="ECO:0000313" key="1">
    <source>
        <dbReference type="EMBL" id="MFA9480039.1"/>
    </source>
</evidence>
<name>A0ABV4UBG3_9BACT</name>
<sequence length="186" mass="21370">MLIRPGRTDYWEGVIHFCEPEEFAAIHRDDRIKACSTGYFKRPAVCLTEATQGNWSELQRVHGPFGYVFRKRQLIEIGGAPAIYMPYNLLEAQKVIGFSDKVKPFVNLLHLRSTDLSGPPRHDYLHEREWRVPHDIVFNNAEPFGVIVDWSQFSIATPNWEHVWSALMRFEELDGDGSPESVASTP</sequence>
<gene>
    <name evidence="1" type="ORF">ACERK3_17315</name>
</gene>
<evidence type="ECO:0000313" key="2">
    <source>
        <dbReference type="Proteomes" id="UP001575105"/>
    </source>
</evidence>